<dbReference type="SUPFAM" id="SSF111283">
    <property type="entry name" value="Putative modulator of DNA gyrase, PmbA/TldD"/>
    <property type="match status" value="1"/>
</dbReference>
<feature type="domain" description="Metalloprotease TldD/E N-terminal" evidence="2">
    <location>
        <begin position="23"/>
        <end position="86"/>
    </location>
</feature>
<dbReference type="EMBL" id="WBZC01000022">
    <property type="protein sequence ID" value="KAB3535329.1"/>
    <property type="molecule type" value="Genomic_DNA"/>
</dbReference>
<accession>A0A6I0F5P0</accession>
<dbReference type="RefSeq" id="WP_151860892.1">
    <property type="nucleotide sequence ID" value="NZ_WBZC01000022.1"/>
</dbReference>
<protein>
    <submittedName>
        <fullName evidence="5">TldD/PmbA family protein</fullName>
    </submittedName>
</protein>
<dbReference type="InterPro" id="IPR045569">
    <property type="entry name" value="Metalloprtase-TldD/E_C"/>
</dbReference>
<dbReference type="Proteomes" id="UP000432715">
    <property type="component" value="Unassembled WGS sequence"/>
</dbReference>
<dbReference type="GO" id="GO:0005829">
    <property type="term" value="C:cytosol"/>
    <property type="evidence" value="ECO:0007669"/>
    <property type="project" value="TreeGrafter"/>
</dbReference>
<dbReference type="OrthoDB" id="9803618at2"/>
<dbReference type="AlphaFoldDB" id="A0A6I0F5P0"/>
<proteinExistence type="inferred from homology"/>
<evidence type="ECO:0000259" key="3">
    <source>
        <dbReference type="Pfam" id="PF19289"/>
    </source>
</evidence>
<reference evidence="5 6" key="1">
    <citation type="submission" date="2019-10" db="EMBL/GenBank/DDBJ databases">
        <title>Alkaliphilus serpentinus sp. nov. and Alkaliphilus pronyensis sp. nov., two novel anaerobic alkaliphilic species isolated from the serpentinized-hosted hydrothermal field of the Prony Bay (New Caledonia).</title>
        <authorList>
            <person name="Postec A."/>
        </authorList>
    </citation>
    <scope>NUCLEOTIDE SEQUENCE [LARGE SCALE GENOMIC DNA]</scope>
    <source>
        <strain evidence="5 6">LacV</strain>
    </source>
</reference>
<keyword evidence="6" id="KW-1185">Reference proteome</keyword>
<comment type="caution">
    <text evidence="5">The sequence shown here is derived from an EMBL/GenBank/DDBJ whole genome shotgun (WGS) entry which is preliminary data.</text>
</comment>
<organism evidence="5 6">
    <name type="scientific">Alkaliphilus pronyensis</name>
    <dbReference type="NCBI Taxonomy" id="1482732"/>
    <lineage>
        <taxon>Bacteria</taxon>
        <taxon>Bacillati</taxon>
        <taxon>Bacillota</taxon>
        <taxon>Clostridia</taxon>
        <taxon>Peptostreptococcales</taxon>
        <taxon>Natronincolaceae</taxon>
        <taxon>Alkaliphilus</taxon>
    </lineage>
</organism>
<evidence type="ECO:0000259" key="2">
    <source>
        <dbReference type="Pfam" id="PF01523"/>
    </source>
</evidence>
<dbReference type="InterPro" id="IPR036059">
    <property type="entry name" value="TldD/PmbA_sf"/>
</dbReference>
<evidence type="ECO:0000256" key="1">
    <source>
        <dbReference type="ARBA" id="ARBA00005836"/>
    </source>
</evidence>
<dbReference type="Pfam" id="PF01523">
    <property type="entry name" value="PmbA_TldD_1st"/>
    <property type="match status" value="1"/>
</dbReference>
<feature type="domain" description="Metalloprotease TldD/E C-terminal" evidence="3">
    <location>
        <begin position="225"/>
        <end position="449"/>
    </location>
</feature>
<dbReference type="PANTHER" id="PTHR43421:SF1">
    <property type="entry name" value="METALLOPROTEASE PMBA"/>
    <property type="match status" value="1"/>
</dbReference>
<sequence>MEIRDLKEKIFEAGKEIGFEDMEINYISNKKFNCKVFDNSIDSYNISVEGGLSFRGVFNNKMGYSYTEKVDETSIELLLKKAKENAQVIENDDIEEIFPGSPVYEKVDIFSQEFAEVSIEEKMQLLINLSQKVKMLDKRVDKVLFNLYEDHESTRMIFNTKGLSKVEKGNIGIIYFSLLVKDSKDSKSSDILKVTRDFKDFNYEEMAKRVVDEAINLLGAEAVKSKEYPILLRNTAAASLLQTFIGAFSAENVQQGRSLLKNKLGEAIASHNITIIDNPHMKDKMASRTFDSEGVATKKCIVVEEGLLKTYLHNLKTAKKDGVTPTGHGYRNSYKGTLSIAPTNFFIETGDNEYDDLVASIKEGLIIIELEGLHAGANGISGDFSLAAKGYYVKNGKIEKPVNHITIAGNFYDLLKDVEAVGNDLDFAFPSESYVGSPSLLISKLAISGD</sequence>
<dbReference type="Pfam" id="PF19289">
    <property type="entry name" value="PmbA_TldD_3rd"/>
    <property type="match status" value="1"/>
</dbReference>
<dbReference type="Gene3D" id="3.30.2290.10">
    <property type="entry name" value="PmbA/TldD superfamily"/>
    <property type="match status" value="1"/>
</dbReference>
<dbReference type="GO" id="GO:0006508">
    <property type="term" value="P:proteolysis"/>
    <property type="evidence" value="ECO:0007669"/>
    <property type="project" value="InterPro"/>
</dbReference>
<evidence type="ECO:0000313" key="6">
    <source>
        <dbReference type="Proteomes" id="UP000432715"/>
    </source>
</evidence>
<dbReference type="Pfam" id="PF19290">
    <property type="entry name" value="PmbA_TldD_2nd"/>
    <property type="match status" value="1"/>
</dbReference>
<feature type="domain" description="Metalloprotease TldD/E central" evidence="4">
    <location>
        <begin position="114"/>
        <end position="218"/>
    </location>
</feature>
<dbReference type="InterPro" id="IPR002510">
    <property type="entry name" value="Metalloprtase-TldD/E_N"/>
</dbReference>
<dbReference type="InterPro" id="IPR045570">
    <property type="entry name" value="Metalloprtase-TldD/E_cen_dom"/>
</dbReference>
<dbReference type="InterPro" id="IPR035068">
    <property type="entry name" value="TldD/PmbA_N"/>
</dbReference>
<dbReference type="PANTHER" id="PTHR43421">
    <property type="entry name" value="METALLOPROTEASE PMBA"/>
    <property type="match status" value="1"/>
</dbReference>
<evidence type="ECO:0000259" key="4">
    <source>
        <dbReference type="Pfam" id="PF19290"/>
    </source>
</evidence>
<dbReference type="InterPro" id="IPR047657">
    <property type="entry name" value="PmbA"/>
</dbReference>
<evidence type="ECO:0000313" key="5">
    <source>
        <dbReference type="EMBL" id="KAB3535329.1"/>
    </source>
</evidence>
<name>A0A6I0F5P0_9FIRM</name>
<dbReference type="GO" id="GO:0008237">
    <property type="term" value="F:metallopeptidase activity"/>
    <property type="evidence" value="ECO:0007669"/>
    <property type="project" value="InterPro"/>
</dbReference>
<gene>
    <name evidence="5" type="ORF">F8154_06985</name>
</gene>
<comment type="similarity">
    <text evidence="1">Belongs to the peptidase U62 family.</text>
</comment>